<evidence type="ECO:0000256" key="12">
    <source>
        <dbReference type="ARBA" id="ARBA00044710"/>
    </source>
</evidence>
<comment type="subunit">
    <text evidence="2">Homodimer.</text>
</comment>
<dbReference type="Pfam" id="PF00083">
    <property type="entry name" value="Sugar_tr"/>
    <property type="match status" value="1"/>
</dbReference>
<dbReference type="PANTHER" id="PTHR23503:SF8">
    <property type="entry name" value="FACILITATED GLUCOSE TRANSPORTER PROTEIN 1"/>
    <property type="match status" value="1"/>
</dbReference>
<dbReference type="PROSITE" id="PS50850">
    <property type="entry name" value="MFS"/>
    <property type="match status" value="1"/>
</dbReference>
<evidence type="ECO:0000256" key="14">
    <source>
        <dbReference type="SAM" id="MobiDB-lite"/>
    </source>
</evidence>
<feature type="domain" description="Major facilitator superfamily (MFS) profile" evidence="16">
    <location>
        <begin position="178"/>
        <end position="612"/>
    </location>
</feature>
<feature type="transmembrane region" description="Helical" evidence="15">
    <location>
        <begin position="274"/>
        <end position="295"/>
    </location>
</feature>
<dbReference type="InterPro" id="IPR005829">
    <property type="entry name" value="Sugar_transporter_CS"/>
</dbReference>
<dbReference type="Gene3D" id="1.20.1250.20">
    <property type="entry name" value="MFS general substrate transporter like domains"/>
    <property type="match status" value="1"/>
</dbReference>
<evidence type="ECO:0000256" key="11">
    <source>
        <dbReference type="ARBA" id="ARBA00044668"/>
    </source>
</evidence>
<dbReference type="Proteomes" id="UP001230188">
    <property type="component" value="Unassembled WGS sequence"/>
</dbReference>
<dbReference type="AlphaFoldDB" id="A0AAD7UG73"/>
<evidence type="ECO:0000256" key="6">
    <source>
        <dbReference type="ARBA" id="ARBA00023136"/>
    </source>
</evidence>
<keyword evidence="5 15" id="KW-1133">Transmembrane helix</keyword>
<dbReference type="SUPFAM" id="SSF103473">
    <property type="entry name" value="MFS general substrate transporter"/>
    <property type="match status" value="1"/>
</dbReference>
<dbReference type="InterPro" id="IPR036259">
    <property type="entry name" value="MFS_trans_sf"/>
</dbReference>
<evidence type="ECO:0000256" key="9">
    <source>
        <dbReference type="ARBA" id="ARBA00044656"/>
    </source>
</evidence>
<evidence type="ECO:0000256" key="5">
    <source>
        <dbReference type="ARBA" id="ARBA00022989"/>
    </source>
</evidence>
<comment type="subcellular location">
    <subcellularLocation>
        <location evidence="1">Membrane</location>
        <topology evidence="1">Multi-pass membrane protein</topology>
    </subcellularLocation>
</comment>
<dbReference type="PRINTS" id="PR00171">
    <property type="entry name" value="SUGRTRNSPORT"/>
</dbReference>
<protein>
    <recommendedName>
        <fullName evidence="13">Hexose transporter 1</fullName>
    </recommendedName>
</protein>
<keyword evidence="6 15" id="KW-0472">Membrane</keyword>
<comment type="catalytic activity">
    <reaction evidence="8">
        <text>D-glucose(out) = D-glucose(in)</text>
        <dbReference type="Rhea" id="RHEA:60376"/>
        <dbReference type="ChEBI" id="CHEBI:4167"/>
    </reaction>
    <physiologicalReaction direction="left-to-right" evidence="8">
        <dbReference type="Rhea" id="RHEA:60377"/>
    </physiologicalReaction>
</comment>
<keyword evidence="18" id="KW-1185">Reference proteome</keyword>
<sequence>MDRRWMSHAILEDLESIKRSHEWGSQDARLKPSASLLDLPRTPYHERRSNLYAALPFVAVPGLAARTNDVVRNISYRMYVAEREQYKTTTPPHVFEPPRQQVPPRISAEYGTGEAKTGLVEMQEMDDRGRTLGVWRSCRQCASEPEKLNLSLVPRSKEEEALYVECQIAEDELRRDIVTAPMIMACLVACVSQFLCGYNTSVMNAPAEYVFPGHSTLSWSVAVASFAIGGPAGAVLGGYLANARGRRQALLFDAGVFLVGGLLMTLAPTMNWLIAGRFVVGVASGFASVLVPIYLGELAPPVLRGTFGTCTQFAMVIGILATDLIAFDFAQNWRVLFGMTPLLAAIQLLSAPHLLESPRWLLDRDETSQQARLALQKLYGFRDAEQIDYEVAHIVGANALHKLSQSQKSAINNNNLKTGFASIYDDDDVRPLLFASVALHVAQQLCGINAVFYYSTMFFNGVIDNPLLGTTLVAAINVLATWLAIIMMDSCGRKTLLAWSSGGMLACVLLITLALVGAIPKIAALVSVMLYVSFFEIGLGPIPWLIVAEMFDSRHVDTAQSIACQVNWLCNFLVGLAFPSVNAALGSWCFLPFGVVLAATFAFVLHTLPETRGASVREIQIDMAQRLGYEIEPRDLVKPDDLILEDHHLRNKGKDDHGGGELADDRLEPTTPVPPTTNGTPKYAQLPVNDPTP</sequence>
<feature type="transmembrane region" description="Helical" evidence="15">
    <location>
        <begin position="307"/>
        <end position="327"/>
    </location>
</feature>
<keyword evidence="3" id="KW-0813">Transport</keyword>
<dbReference type="PANTHER" id="PTHR23503">
    <property type="entry name" value="SOLUTE CARRIER FAMILY 2"/>
    <property type="match status" value="1"/>
</dbReference>
<dbReference type="InterPro" id="IPR005828">
    <property type="entry name" value="MFS_sugar_transport-like"/>
</dbReference>
<dbReference type="InterPro" id="IPR045263">
    <property type="entry name" value="GLUT"/>
</dbReference>
<comment type="catalytic activity">
    <reaction evidence="10">
        <text>D-mannose(out) = D-mannose(in)</text>
        <dbReference type="Rhea" id="RHEA:78391"/>
        <dbReference type="ChEBI" id="CHEBI:4208"/>
    </reaction>
    <physiologicalReaction direction="left-to-right" evidence="10">
        <dbReference type="Rhea" id="RHEA:78392"/>
    </physiologicalReaction>
</comment>
<comment type="catalytic activity">
    <reaction evidence="7">
        <text>D-galactose(in) = D-galactose(out)</text>
        <dbReference type="Rhea" id="RHEA:34915"/>
        <dbReference type="ChEBI" id="CHEBI:4139"/>
    </reaction>
    <physiologicalReaction direction="right-to-left" evidence="7">
        <dbReference type="Rhea" id="RHEA:34917"/>
    </physiologicalReaction>
</comment>
<reference evidence="17" key="1">
    <citation type="submission" date="2023-01" db="EMBL/GenBank/DDBJ databases">
        <title>Metagenome sequencing of chrysophaentin producing Chrysophaeum taylorii.</title>
        <authorList>
            <person name="Davison J."/>
            <person name="Bewley C."/>
        </authorList>
    </citation>
    <scope>NUCLEOTIDE SEQUENCE</scope>
    <source>
        <strain evidence="17">NIES-1699</strain>
    </source>
</reference>
<evidence type="ECO:0000256" key="2">
    <source>
        <dbReference type="ARBA" id="ARBA00011738"/>
    </source>
</evidence>
<dbReference type="GO" id="GO:0016020">
    <property type="term" value="C:membrane"/>
    <property type="evidence" value="ECO:0007669"/>
    <property type="project" value="UniProtKB-SubCell"/>
</dbReference>
<evidence type="ECO:0000256" key="7">
    <source>
        <dbReference type="ARBA" id="ARBA00044637"/>
    </source>
</evidence>
<accession>A0AAD7UG73</accession>
<evidence type="ECO:0000256" key="3">
    <source>
        <dbReference type="ARBA" id="ARBA00022448"/>
    </source>
</evidence>
<evidence type="ECO:0000256" key="15">
    <source>
        <dbReference type="SAM" id="Phobius"/>
    </source>
</evidence>
<dbReference type="InterPro" id="IPR003663">
    <property type="entry name" value="Sugar/inositol_transpt"/>
</dbReference>
<dbReference type="InterPro" id="IPR020846">
    <property type="entry name" value="MFS_dom"/>
</dbReference>
<feature type="transmembrane region" description="Helical" evidence="15">
    <location>
        <begin position="432"/>
        <end position="455"/>
    </location>
</feature>
<gene>
    <name evidence="17" type="ORF">CTAYLR_002360</name>
</gene>
<feature type="transmembrane region" description="Helical" evidence="15">
    <location>
        <begin position="467"/>
        <end position="485"/>
    </location>
</feature>
<dbReference type="GO" id="GO:0015149">
    <property type="term" value="F:hexose transmembrane transporter activity"/>
    <property type="evidence" value="ECO:0007669"/>
    <property type="project" value="TreeGrafter"/>
</dbReference>
<feature type="compositionally biased region" description="Basic and acidic residues" evidence="14">
    <location>
        <begin position="649"/>
        <end position="668"/>
    </location>
</feature>
<comment type="catalytic activity">
    <reaction evidence="11">
        <text>D-glucosamine(out) = D-glucosamine(in)</text>
        <dbReference type="Rhea" id="RHEA:78423"/>
        <dbReference type="ChEBI" id="CHEBI:58723"/>
    </reaction>
    <physiologicalReaction direction="left-to-right" evidence="11">
        <dbReference type="Rhea" id="RHEA:78424"/>
    </physiologicalReaction>
</comment>
<comment type="caution">
    <text evidence="17">The sequence shown here is derived from an EMBL/GenBank/DDBJ whole genome shotgun (WGS) entry which is preliminary data.</text>
</comment>
<name>A0AAD7UG73_9STRA</name>
<feature type="transmembrane region" description="Helical" evidence="15">
    <location>
        <begin position="182"/>
        <end position="201"/>
    </location>
</feature>
<dbReference type="PROSITE" id="PS00217">
    <property type="entry name" value="SUGAR_TRANSPORT_2"/>
    <property type="match status" value="1"/>
</dbReference>
<proteinExistence type="predicted"/>
<organism evidence="17 18">
    <name type="scientific">Chrysophaeum taylorii</name>
    <dbReference type="NCBI Taxonomy" id="2483200"/>
    <lineage>
        <taxon>Eukaryota</taxon>
        <taxon>Sar</taxon>
        <taxon>Stramenopiles</taxon>
        <taxon>Ochrophyta</taxon>
        <taxon>Pelagophyceae</taxon>
        <taxon>Pelagomonadales</taxon>
        <taxon>Pelagomonadaceae</taxon>
        <taxon>Chrysophaeum</taxon>
    </lineage>
</organism>
<feature type="region of interest" description="Disordered" evidence="14">
    <location>
        <begin position="649"/>
        <end position="693"/>
    </location>
</feature>
<evidence type="ECO:0000256" key="13">
    <source>
        <dbReference type="ARBA" id="ARBA00044780"/>
    </source>
</evidence>
<feature type="transmembrane region" description="Helical" evidence="15">
    <location>
        <begin position="585"/>
        <end position="608"/>
    </location>
</feature>
<evidence type="ECO:0000313" key="17">
    <source>
        <dbReference type="EMBL" id="KAJ8605323.1"/>
    </source>
</evidence>
<evidence type="ECO:0000259" key="16">
    <source>
        <dbReference type="PROSITE" id="PS50850"/>
    </source>
</evidence>
<feature type="transmembrane region" description="Helical" evidence="15">
    <location>
        <begin position="249"/>
        <end position="268"/>
    </location>
</feature>
<comment type="catalytic activity">
    <reaction evidence="12">
        <text>D-fructose(out) = D-fructose(in)</text>
        <dbReference type="Rhea" id="RHEA:60372"/>
        <dbReference type="ChEBI" id="CHEBI:37721"/>
    </reaction>
    <physiologicalReaction direction="left-to-right" evidence="12">
        <dbReference type="Rhea" id="RHEA:60373"/>
    </physiologicalReaction>
</comment>
<comment type="catalytic activity">
    <reaction evidence="9">
        <text>D-xylose(out) = D-xylose(in)</text>
        <dbReference type="Rhea" id="RHEA:78427"/>
        <dbReference type="ChEBI" id="CHEBI:53455"/>
    </reaction>
    <physiologicalReaction direction="left-to-right" evidence="9">
        <dbReference type="Rhea" id="RHEA:78428"/>
    </physiologicalReaction>
</comment>
<evidence type="ECO:0000256" key="10">
    <source>
        <dbReference type="ARBA" id="ARBA00044662"/>
    </source>
</evidence>
<evidence type="ECO:0000256" key="8">
    <source>
        <dbReference type="ARBA" id="ARBA00044648"/>
    </source>
</evidence>
<feature type="transmembrane region" description="Helical" evidence="15">
    <location>
        <begin position="221"/>
        <end position="242"/>
    </location>
</feature>
<feature type="transmembrane region" description="Helical" evidence="15">
    <location>
        <begin position="522"/>
        <end position="547"/>
    </location>
</feature>
<keyword evidence="4 15" id="KW-0812">Transmembrane</keyword>
<evidence type="ECO:0000313" key="18">
    <source>
        <dbReference type="Proteomes" id="UP001230188"/>
    </source>
</evidence>
<dbReference type="EMBL" id="JAQMWT010000316">
    <property type="protein sequence ID" value="KAJ8605323.1"/>
    <property type="molecule type" value="Genomic_DNA"/>
</dbReference>
<feature type="transmembrane region" description="Helical" evidence="15">
    <location>
        <begin position="497"/>
        <end position="516"/>
    </location>
</feature>
<evidence type="ECO:0000256" key="1">
    <source>
        <dbReference type="ARBA" id="ARBA00004141"/>
    </source>
</evidence>
<evidence type="ECO:0000256" key="4">
    <source>
        <dbReference type="ARBA" id="ARBA00022692"/>
    </source>
</evidence>
<dbReference type="NCBIfam" id="TIGR00879">
    <property type="entry name" value="SP"/>
    <property type="match status" value="1"/>
</dbReference>